<dbReference type="CTD" id="9819285"/>
<evidence type="ECO:0000256" key="5">
    <source>
        <dbReference type="ARBA" id="ARBA00022737"/>
    </source>
</evidence>
<feature type="repeat" description="Solcar" evidence="9">
    <location>
        <begin position="112"/>
        <end position="200"/>
    </location>
</feature>
<name>A0A6A5G8H4_CAERE</name>
<dbReference type="Proteomes" id="UP000483820">
    <property type="component" value="Chromosome V"/>
</dbReference>
<comment type="caution">
    <text evidence="11">The sequence shown here is derived from an EMBL/GenBank/DDBJ whole genome shotgun (WGS) entry which is preliminary data.</text>
</comment>
<dbReference type="PROSITE" id="PS50920">
    <property type="entry name" value="SOLCAR"/>
    <property type="match status" value="3"/>
</dbReference>
<gene>
    <name evidence="11" type="ORF">GCK72_017463</name>
</gene>
<dbReference type="FunFam" id="1.50.40.10:FF:000087">
    <property type="entry name" value="SLC (SoLute Carrier) homolog"/>
    <property type="match status" value="1"/>
</dbReference>
<evidence type="ECO:0000256" key="7">
    <source>
        <dbReference type="ARBA" id="ARBA00023128"/>
    </source>
</evidence>
<accession>A0A6A5G8H4</accession>
<organism evidence="11 12">
    <name type="scientific">Caenorhabditis remanei</name>
    <name type="common">Caenorhabditis vulgaris</name>
    <dbReference type="NCBI Taxonomy" id="31234"/>
    <lineage>
        <taxon>Eukaryota</taxon>
        <taxon>Metazoa</taxon>
        <taxon>Ecdysozoa</taxon>
        <taxon>Nematoda</taxon>
        <taxon>Chromadorea</taxon>
        <taxon>Rhabditida</taxon>
        <taxon>Rhabditina</taxon>
        <taxon>Rhabditomorpha</taxon>
        <taxon>Rhabditoidea</taxon>
        <taxon>Rhabditidae</taxon>
        <taxon>Peloderinae</taxon>
        <taxon>Caenorhabditis</taxon>
    </lineage>
</organism>
<dbReference type="AlphaFoldDB" id="A0A6A5G8H4"/>
<dbReference type="PANTHER" id="PTHR45624:SF61">
    <property type="entry name" value="MITOCHONDRIAL BASIC AMINO ACIDS TRANSPORTER"/>
    <property type="match status" value="1"/>
</dbReference>
<dbReference type="GO" id="GO:0005289">
    <property type="term" value="F:high-affinity L-arginine transmembrane transporter activity"/>
    <property type="evidence" value="ECO:0007669"/>
    <property type="project" value="TreeGrafter"/>
</dbReference>
<dbReference type="FunFam" id="1.50.40.10:FF:000209">
    <property type="entry name" value="SLC (SoLute Carrier) homolog"/>
    <property type="match status" value="1"/>
</dbReference>
<evidence type="ECO:0000256" key="4">
    <source>
        <dbReference type="ARBA" id="ARBA00022692"/>
    </source>
</evidence>
<keyword evidence="4 9" id="KW-0812">Transmembrane</keyword>
<comment type="subcellular location">
    <subcellularLocation>
        <location evidence="1">Mitochondrion membrane</location>
        <topology evidence="1">Multi-pass membrane protein</topology>
    </subcellularLocation>
</comment>
<dbReference type="Gene3D" id="1.50.40.10">
    <property type="entry name" value="Mitochondrial carrier domain"/>
    <property type="match status" value="2"/>
</dbReference>
<keyword evidence="8 9" id="KW-0472">Membrane</keyword>
<dbReference type="SUPFAM" id="SSF103506">
    <property type="entry name" value="Mitochondrial carrier"/>
    <property type="match status" value="1"/>
</dbReference>
<evidence type="ECO:0000256" key="9">
    <source>
        <dbReference type="PROSITE-ProRule" id="PRU00282"/>
    </source>
</evidence>
<evidence type="ECO:0000313" key="11">
    <source>
        <dbReference type="EMBL" id="KAF1750912.1"/>
    </source>
</evidence>
<evidence type="ECO:0000256" key="6">
    <source>
        <dbReference type="ARBA" id="ARBA00022989"/>
    </source>
</evidence>
<dbReference type="GeneID" id="9819285"/>
<protein>
    <submittedName>
        <fullName evidence="11">Uncharacterized protein</fullName>
    </submittedName>
</protein>
<keyword evidence="5" id="KW-0677">Repeat</keyword>
<evidence type="ECO:0000256" key="8">
    <source>
        <dbReference type="ARBA" id="ARBA00023136"/>
    </source>
</evidence>
<evidence type="ECO:0000313" key="12">
    <source>
        <dbReference type="Proteomes" id="UP000483820"/>
    </source>
</evidence>
<dbReference type="Pfam" id="PF00153">
    <property type="entry name" value="Mito_carr"/>
    <property type="match status" value="3"/>
</dbReference>
<evidence type="ECO:0000256" key="1">
    <source>
        <dbReference type="ARBA" id="ARBA00004225"/>
    </source>
</evidence>
<dbReference type="RefSeq" id="XP_053581015.1">
    <property type="nucleotide sequence ID" value="XM_053732102.1"/>
</dbReference>
<dbReference type="InterPro" id="IPR050567">
    <property type="entry name" value="Mitochondrial_Carrier"/>
</dbReference>
<dbReference type="InterPro" id="IPR018108">
    <property type="entry name" value="MCP_transmembrane"/>
</dbReference>
<dbReference type="GO" id="GO:1990575">
    <property type="term" value="P:mitochondrial L-ornithine transmembrane transport"/>
    <property type="evidence" value="ECO:0007669"/>
    <property type="project" value="TreeGrafter"/>
</dbReference>
<evidence type="ECO:0000256" key="3">
    <source>
        <dbReference type="ARBA" id="ARBA00022448"/>
    </source>
</evidence>
<comment type="similarity">
    <text evidence="2 10">Belongs to the mitochondrial carrier (TC 2.A.29) family.</text>
</comment>
<dbReference type="KEGG" id="crq:GCK72_017463"/>
<reference evidence="11 12" key="1">
    <citation type="submission" date="2019-12" db="EMBL/GenBank/DDBJ databases">
        <title>Chromosome-level assembly of the Caenorhabditis remanei genome.</title>
        <authorList>
            <person name="Teterina A.A."/>
            <person name="Willis J.H."/>
            <person name="Phillips P.C."/>
        </authorList>
    </citation>
    <scope>NUCLEOTIDE SEQUENCE [LARGE SCALE GENOMIC DNA]</scope>
    <source>
        <strain evidence="11 12">PX506</strain>
        <tissue evidence="11">Whole organism</tissue>
    </source>
</reference>
<evidence type="ECO:0000256" key="10">
    <source>
        <dbReference type="RuleBase" id="RU000488"/>
    </source>
</evidence>
<keyword evidence="6" id="KW-1133">Transmembrane helix</keyword>
<dbReference type="InterPro" id="IPR023395">
    <property type="entry name" value="MCP_dom_sf"/>
</dbReference>
<keyword evidence="3 10" id="KW-0813">Transport</keyword>
<sequence>MSMSTTSSMKRRRHQNIYDHHHHLSCDWRQRGGAAGVLAGHPLDTVKVRLQTQHGPTPQYRGTFHCFKLIVQKEGFRGLYKGMSSPLLSLSAINAIVFGVHGGTCRKMEDPNSITSHFVGGAAAGMAQSVIAAPTERIKLLLQIQDDKTKTKFNGPIDATKQLIKTHGLKSLTRGFLATVARDAPAFGVYFASYEWMTRTMSKDGTLSSAQLLFAGGSAGMLSWLFNYPTDIVKSRFQADSSYKSYMHCIKQTYAERGYRAFFVGLNSALIRAFPSNAATFFTVEWTYRLLLDFNLLSNVTKEAEKICAESQLLPITQFPPAPPRKDDKTFVTEKCKRLLTQTDFWASNGHFLLPEAGSTIVDPMLHGYRFF</sequence>
<keyword evidence="7" id="KW-0496">Mitochondrion</keyword>
<feature type="repeat" description="Solcar" evidence="9">
    <location>
        <begin position="27"/>
        <end position="107"/>
    </location>
</feature>
<dbReference type="GO" id="GO:0031966">
    <property type="term" value="C:mitochondrial membrane"/>
    <property type="evidence" value="ECO:0007669"/>
    <property type="project" value="UniProtKB-SubCell"/>
</dbReference>
<evidence type="ECO:0000256" key="2">
    <source>
        <dbReference type="ARBA" id="ARBA00006375"/>
    </source>
</evidence>
<dbReference type="EMBL" id="WUAV01000005">
    <property type="protein sequence ID" value="KAF1750912.1"/>
    <property type="molecule type" value="Genomic_DNA"/>
</dbReference>
<feature type="repeat" description="Solcar" evidence="9">
    <location>
        <begin position="207"/>
        <end position="290"/>
    </location>
</feature>
<proteinExistence type="inferred from homology"/>
<dbReference type="PANTHER" id="PTHR45624">
    <property type="entry name" value="MITOCHONDRIAL BASIC AMINO ACIDS TRANSPORTER-RELATED"/>
    <property type="match status" value="1"/>
</dbReference>